<dbReference type="InterPro" id="IPR012336">
    <property type="entry name" value="Thioredoxin-like_fold"/>
</dbReference>
<dbReference type="Pfam" id="PF13462">
    <property type="entry name" value="Thioredoxin_4"/>
    <property type="match status" value="1"/>
</dbReference>
<comment type="caution">
    <text evidence="2">The sequence shown here is derived from an EMBL/GenBank/DDBJ whole genome shotgun (WGS) entry which is preliminary data.</text>
</comment>
<dbReference type="InterPro" id="IPR036249">
    <property type="entry name" value="Thioredoxin-like_sf"/>
</dbReference>
<dbReference type="Gene3D" id="3.40.30.10">
    <property type="entry name" value="Glutaredoxin"/>
    <property type="match status" value="1"/>
</dbReference>
<evidence type="ECO:0000313" key="2">
    <source>
        <dbReference type="EMBL" id="MFD1419651.1"/>
    </source>
</evidence>
<dbReference type="EMBL" id="JBHTOJ010000006">
    <property type="protein sequence ID" value="MFD1419651.1"/>
    <property type="molecule type" value="Genomic_DNA"/>
</dbReference>
<reference evidence="3" key="1">
    <citation type="journal article" date="2019" name="Int. J. Syst. Evol. Microbiol.">
        <title>The Global Catalogue of Microorganisms (GCM) 10K type strain sequencing project: providing services to taxonomists for standard genome sequencing and annotation.</title>
        <authorList>
            <consortium name="The Broad Institute Genomics Platform"/>
            <consortium name="The Broad Institute Genome Sequencing Center for Infectious Disease"/>
            <person name="Wu L."/>
            <person name="Ma J."/>
        </authorList>
    </citation>
    <scope>NUCLEOTIDE SEQUENCE [LARGE SCALE GENOMIC DNA]</scope>
    <source>
        <strain evidence="3">CCM 8931</strain>
    </source>
</reference>
<protein>
    <submittedName>
        <fullName evidence="2">Thioredoxin domain-containing protein</fullName>
    </submittedName>
</protein>
<dbReference type="SUPFAM" id="SSF52833">
    <property type="entry name" value="Thioredoxin-like"/>
    <property type="match status" value="1"/>
</dbReference>
<evidence type="ECO:0000313" key="3">
    <source>
        <dbReference type="Proteomes" id="UP001597188"/>
    </source>
</evidence>
<sequence>MSNLDFNLSDETTLNLGTNQAPFELTAILNLGCPYSQDWWLANETELLRVTSTGYLNLHLKFWNKTSPLLTAGNVANMYIDYSHPDAALAFVQAVFHQQDDLRAAPDTDAYLRGTYQLAPLATSVIVAQQVVEEAERNQLSSLPSFIVNDELVAGSESTVVAAYLTKVFDYRKDYFSWKADDRFTVIPAARTPERLAKEAKILAVIAKMEKREAAERSSSD</sequence>
<dbReference type="Proteomes" id="UP001597188">
    <property type="component" value="Unassembled WGS sequence"/>
</dbReference>
<dbReference type="Gene3D" id="1.10.1200.90">
    <property type="entry name" value="DsbA-like domain"/>
    <property type="match status" value="1"/>
</dbReference>
<proteinExistence type="predicted"/>
<feature type="domain" description="Thioredoxin-like fold" evidence="1">
    <location>
        <begin position="11"/>
        <end position="157"/>
    </location>
</feature>
<name>A0ABW4BWQ2_9LACO</name>
<keyword evidence="3" id="KW-1185">Reference proteome</keyword>
<accession>A0ABW4BWQ2</accession>
<gene>
    <name evidence="2" type="ORF">ACFQ5L_01605</name>
</gene>
<organism evidence="2 3">
    <name type="scientific">Lactiplantibacillus songbeiensis</name>
    <dbReference type="NCBI Taxonomy" id="2559920"/>
    <lineage>
        <taxon>Bacteria</taxon>
        <taxon>Bacillati</taxon>
        <taxon>Bacillota</taxon>
        <taxon>Bacilli</taxon>
        <taxon>Lactobacillales</taxon>
        <taxon>Lactobacillaceae</taxon>
        <taxon>Lactiplantibacillus</taxon>
    </lineage>
</organism>
<dbReference type="RefSeq" id="WP_171001645.1">
    <property type="nucleotide sequence ID" value="NZ_BJDL01000039.1"/>
</dbReference>
<evidence type="ECO:0000259" key="1">
    <source>
        <dbReference type="Pfam" id="PF13462"/>
    </source>
</evidence>